<dbReference type="RefSeq" id="WP_160131534.1">
    <property type="nucleotide sequence ID" value="NZ_CP019288.1"/>
</dbReference>
<proteinExistence type="predicted"/>
<name>A0A7L4ZU88_9FLAO</name>
<accession>A0A7L4ZU88</accession>
<gene>
    <name evidence="1" type="ORF">IMCC3317_44240</name>
</gene>
<dbReference type="EMBL" id="CP019288">
    <property type="protein sequence ID" value="QHI39024.1"/>
    <property type="molecule type" value="Genomic_DNA"/>
</dbReference>
<dbReference type="Proteomes" id="UP000464657">
    <property type="component" value="Chromosome"/>
</dbReference>
<reference evidence="1 2" key="1">
    <citation type="journal article" date="2013" name="Int. J. Syst. Evol. Microbiol.">
        <title>Kordia antarctica sp. nov., isolated from Antarctic seawater.</title>
        <authorList>
            <person name="Baek K."/>
            <person name="Choi A."/>
            <person name="Kang I."/>
            <person name="Lee K."/>
            <person name="Cho J.C."/>
        </authorList>
    </citation>
    <scope>NUCLEOTIDE SEQUENCE [LARGE SCALE GENOMIC DNA]</scope>
    <source>
        <strain evidence="1 2">IMCC3317</strain>
    </source>
</reference>
<organism evidence="1 2">
    <name type="scientific">Kordia antarctica</name>
    <dbReference type="NCBI Taxonomy" id="1218801"/>
    <lineage>
        <taxon>Bacteria</taxon>
        <taxon>Pseudomonadati</taxon>
        <taxon>Bacteroidota</taxon>
        <taxon>Flavobacteriia</taxon>
        <taxon>Flavobacteriales</taxon>
        <taxon>Flavobacteriaceae</taxon>
        <taxon>Kordia</taxon>
    </lineage>
</organism>
<dbReference type="AlphaFoldDB" id="A0A7L4ZU88"/>
<protein>
    <submittedName>
        <fullName evidence="1">Uncharacterized protein</fullName>
    </submittedName>
</protein>
<sequence length="80" mass="8618">MKKKNNLNLSLSKKTISNLTASNLMAGDNTWSNETGNPFCFLSTADNPLCETTSLSDSQGITCSWCPNGAGQNTCRKEIV</sequence>
<dbReference type="KEGG" id="kan:IMCC3317_44240"/>
<evidence type="ECO:0000313" key="1">
    <source>
        <dbReference type="EMBL" id="QHI39024.1"/>
    </source>
</evidence>
<evidence type="ECO:0000313" key="2">
    <source>
        <dbReference type="Proteomes" id="UP000464657"/>
    </source>
</evidence>
<keyword evidence="2" id="KW-1185">Reference proteome</keyword>